<reference evidence="6" key="1">
    <citation type="submission" date="2021-01" db="EMBL/GenBank/DDBJ databases">
        <authorList>
            <person name="Corre E."/>
            <person name="Pelletier E."/>
            <person name="Niang G."/>
            <person name="Scheremetjew M."/>
            <person name="Finn R."/>
            <person name="Kale V."/>
            <person name="Holt S."/>
            <person name="Cochrane G."/>
            <person name="Meng A."/>
            <person name="Brown T."/>
            <person name="Cohen L."/>
        </authorList>
    </citation>
    <scope>NUCLEOTIDE SEQUENCE</scope>
    <source>
        <strain evidence="6">CCMP 769</strain>
    </source>
</reference>
<dbReference type="PANTHER" id="PTHR45852:SF1">
    <property type="entry name" value="SERINE_THREONINE-PROTEIN KINASE RIO2"/>
    <property type="match status" value="1"/>
</dbReference>
<dbReference type="GO" id="GO:0005829">
    <property type="term" value="C:cytosol"/>
    <property type="evidence" value="ECO:0007669"/>
    <property type="project" value="TreeGrafter"/>
</dbReference>
<dbReference type="GO" id="GO:0004672">
    <property type="term" value="F:protein kinase activity"/>
    <property type="evidence" value="ECO:0007669"/>
    <property type="project" value="TreeGrafter"/>
</dbReference>
<dbReference type="EMBL" id="HBHW01034810">
    <property type="protein sequence ID" value="CAE0058714.1"/>
    <property type="molecule type" value="Transcribed_RNA"/>
</dbReference>
<dbReference type="AlphaFoldDB" id="A0A7S3A3P1"/>
<evidence type="ECO:0000256" key="3">
    <source>
        <dbReference type="ARBA" id="ARBA00022777"/>
    </source>
</evidence>
<evidence type="ECO:0000256" key="5">
    <source>
        <dbReference type="SAM" id="MobiDB-lite"/>
    </source>
</evidence>
<sequence length="211" mass="23043">MVSTSHPDAQAYFQRDLESLYKFFRHKFGLDEEIQLVEYSEVKRTEPLDVEVEASGFGEKELGEFESAIQTHRGVDQDQGGAEVESDSDKDGEAEAVGGSSTRGSGNAAEDSVQNSADDKGLQGNLPEVKGGGDEQADGTAEKNHKAQSPTGEPTTAAVQRKMTSLEISQKVRKQREKNAKKQASRRNVVKSEAKKKVKSELTEGAFWGYD</sequence>
<evidence type="ECO:0000313" key="6">
    <source>
        <dbReference type="EMBL" id="CAE0058714.1"/>
    </source>
</evidence>
<accession>A0A7S3A3P1</accession>
<dbReference type="GO" id="GO:0030688">
    <property type="term" value="C:preribosome, small subunit precursor"/>
    <property type="evidence" value="ECO:0007669"/>
    <property type="project" value="TreeGrafter"/>
</dbReference>
<feature type="compositionally biased region" description="Polar residues" evidence="5">
    <location>
        <begin position="147"/>
        <end position="168"/>
    </location>
</feature>
<name>A0A7S3A3P1_9RHOD</name>
<dbReference type="GO" id="GO:0005524">
    <property type="term" value="F:ATP binding"/>
    <property type="evidence" value="ECO:0007669"/>
    <property type="project" value="UniProtKB-KW"/>
</dbReference>
<feature type="region of interest" description="Disordered" evidence="5">
    <location>
        <begin position="54"/>
        <end position="198"/>
    </location>
</feature>
<evidence type="ECO:0000256" key="4">
    <source>
        <dbReference type="ARBA" id="ARBA00022840"/>
    </source>
</evidence>
<protein>
    <submittedName>
        <fullName evidence="6">Uncharacterized protein</fullName>
    </submittedName>
</protein>
<dbReference type="GO" id="GO:0030490">
    <property type="term" value="P:maturation of SSU-rRNA"/>
    <property type="evidence" value="ECO:0007669"/>
    <property type="project" value="TreeGrafter"/>
</dbReference>
<gene>
    <name evidence="6" type="ORF">RMAR00112_LOCUS26779</name>
</gene>
<feature type="compositionally biased region" description="Basic residues" evidence="5">
    <location>
        <begin position="171"/>
        <end position="189"/>
    </location>
</feature>
<organism evidence="6">
    <name type="scientific">Rhodosorus marinus</name>
    <dbReference type="NCBI Taxonomy" id="101924"/>
    <lineage>
        <taxon>Eukaryota</taxon>
        <taxon>Rhodophyta</taxon>
        <taxon>Stylonematophyceae</taxon>
        <taxon>Stylonematales</taxon>
        <taxon>Stylonemataceae</taxon>
        <taxon>Rhodosorus</taxon>
    </lineage>
</organism>
<keyword evidence="1" id="KW-0808">Transferase</keyword>
<keyword evidence="4" id="KW-0067">ATP-binding</keyword>
<evidence type="ECO:0000256" key="1">
    <source>
        <dbReference type="ARBA" id="ARBA00022679"/>
    </source>
</evidence>
<keyword evidence="2" id="KW-0547">Nucleotide-binding</keyword>
<dbReference type="Gene3D" id="1.10.510.10">
    <property type="entry name" value="Transferase(Phosphotransferase) domain 1"/>
    <property type="match status" value="1"/>
</dbReference>
<proteinExistence type="predicted"/>
<dbReference type="PANTHER" id="PTHR45852">
    <property type="entry name" value="SER/THR-PROTEIN KINASE RIO2"/>
    <property type="match status" value="1"/>
</dbReference>
<evidence type="ECO:0000256" key="2">
    <source>
        <dbReference type="ARBA" id="ARBA00022741"/>
    </source>
</evidence>
<keyword evidence="3" id="KW-0418">Kinase</keyword>